<reference evidence="2" key="1">
    <citation type="submission" date="2019-12" db="EMBL/GenBank/DDBJ databases">
        <title>An insight into the sialome of adult female Ixodes ricinus ticks feeding for 6 days.</title>
        <authorList>
            <person name="Perner J."/>
            <person name="Ribeiro J.M.C."/>
        </authorList>
    </citation>
    <scope>NUCLEOTIDE SEQUENCE</scope>
    <source>
        <strain evidence="2">Semi-engorged</strain>
        <tissue evidence="2">Salivary glands</tissue>
    </source>
</reference>
<accession>A0A6B0U3T0</accession>
<keyword evidence="1" id="KW-0472">Membrane</keyword>
<dbReference type="AlphaFoldDB" id="A0A6B0U3T0"/>
<dbReference type="EMBL" id="GIFC01001112">
    <property type="protein sequence ID" value="MXU83195.1"/>
    <property type="molecule type" value="Transcribed_RNA"/>
</dbReference>
<sequence>MKECPFPIQYLAFQMFTNIVLPICLCVVFCVLQSVTSKRHFYVDLSEFCDKIARVGASIVLYYLRLRSILVIVS</sequence>
<protein>
    <submittedName>
        <fullName evidence="2">Putative secreted protein</fullName>
    </submittedName>
</protein>
<keyword evidence="1" id="KW-1133">Transmembrane helix</keyword>
<proteinExistence type="predicted"/>
<organism evidence="2">
    <name type="scientific">Ixodes ricinus</name>
    <name type="common">Common tick</name>
    <name type="synonym">Acarus ricinus</name>
    <dbReference type="NCBI Taxonomy" id="34613"/>
    <lineage>
        <taxon>Eukaryota</taxon>
        <taxon>Metazoa</taxon>
        <taxon>Ecdysozoa</taxon>
        <taxon>Arthropoda</taxon>
        <taxon>Chelicerata</taxon>
        <taxon>Arachnida</taxon>
        <taxon>Acari</taxon>
        <taxon>Parasitiformes</taxon>
        <taxon>Ixodida</taxon>
        <taxon>Ixodoidea</taxon>
        <taxon>Ixodidae</taxon>
        <taxon>Ixodinae</taxon>
        <taxon>Ixodes</taxon>
    </lineage>
</organism>
<feature type="transmembrane region" description="Helical" evidence="1">
    <location>
        <begin position="12"/>
        <end position="32"/>
    </location>
</feature>
<keyword evidence="1" id="KW-0812">Transmembrane</keyword>
<name>A0A6B0U3T0_IXORI</name>
<evidence type="ECO:0000313" key="2">
    <source>
        <dbReference type="EMBL" id="MXU83195.1"/>
    </source>
</evidence>
<evidence type="ECO:0000256" key="1">
    <source>
        <dbReference type="SAM" id="Phobius"/>
    </source>
</evidence>